<reference evidence="1 2" key="1">
    <citation type="journal article" date="2013" name="Genome Announc.">
        <title>Complete Genome Sequence of the Sesbania Symbiont and Rice Growth-Promoting Endophyte Rhizobium sp. Strain IRBG74.</title>
        <authorList>
            <person name="Crook M.B."/>
            <person name="Mitra S."/>
            <person name="Ane J.M."/>
            <person name="Sadowsky M.J."/>
            <person name="Gyaneshwar P."/>
        </authorList>
    </citation>
    <scope>NUCLEOTIDE SEQUENCE [LARGE SCALE GENOMIC DNA]</scope>
    <source>
        <strain evidence="1 2">IRBG74</strain>
        <plasmid evidence="2">IRBL74_p</plasmid>
    </source>
</reference>
<geneLocation type="plasmid" evidence="1 2">
    <name>IRBL74_p</name>
</geneLocation>
<dbReference type="HOGENOM" id="CLU_1531340_0_0_5"/>
<accession>U4QHZ3</accession>
<evidence type="ECO:0000313" key="2">
    <source>
        <dbReference type="Proteomes" id="UP000016944"/>
    </source>
</evidence>
<dbReference type="Proteomes" id="UP000016944">
    <property type="component" value="Plasmid IRBL74_p"/>
</dbReference>
<proteinExistence type="predicted"/>
<gene>
    <name evidence="1" type="ORF">BN877_p0225</name>
</gene>
<sequence length="175" mass="18797">MSSLISYLTKSLRPVGQSANKSFVITLFNILIVAGRACASHLSAVLVQSLIPDEHAASGPLPVPNAHSKRLLQAFCRDGVKERGRTGIILPDIIQRLLAGLVIPISTALAKRLTIDLLRSLMRCCSALRRIVLTSLASAILAGVKPLAWLARFHALKSSGAITWSPRMLSTPSLE</sequence>
<evidence type="ECO:0000313" key="1">
    <source>
        <dbReference type="EMBL" id="CDI11954.1"/>
    </source>
</evidence>
<dbReference type="AlphaFoldDB" id="U4QHZ3"/>
<name>U4QHZ3_9HYPH</name>
<dbReference type="KEGG" id="rir:BN877_p0225"/>
<dbReference type="EMBL" id="HG518324">
    <property type="protein sequence ID" value="CDI11954.1"/>
    <property type="molecule type" value="Genomic_DNA"/>
</dbReference>
<organism evidence="1 2">
    <name type="scientific">Agrobacterium pusense</name>
    <dbReference type="NCBI Taxonomy" id="648995"/>
    <lineage>
        <taxon>Bacteria</taxon>
        <taxon>Pseudomonadati</taxon>
        <taxon>Pseudomonadota</taxon>
        <taxon>Alphaproteobacteria</taxon>
        <taxon>Hyphomicrobiales</taxon>
        <taxon>Rhizobiaceae</taxon>
        <taxon>Rhizobium/Agrobacterium group</taxon>
        <taxon>Agrobacterium</taxon>
    </lineage>
</organism>
<keyword evidence="1" id="KW-0614">Plasmid</keyword>
<dbReference type="RefSeq" id="WP_022557257.1">
    <property type="nucleotide sequence ID" value="NC_022536.1"/>
</dbReference>
<protein>
    <submittedName>
        <fullName evidence="1">Uncharacterized protein</fullName>
    </submittedName>
</protein>